<protein>
    <submittedName>
        <fullName evidence="2">Glycosyl transferase group 1</fullName>
    </submittedName>
</protein>
<name>C6BU47_MARSD</name>
<evidence type="ECO:0000313" key="3">
    <source>
        <dbReference type="Proteomes" id="UP000002601"/>
    </source>
</evidence>
<dbReference type="AlphaFoldDB" id="C6BU47"/>
<dbReference type="PANTHER" id="PTHR12526">
    <property type="entry name" value="GLYCOSYLTRANSFERASE"/>
    <property type="match status" value="1"/>
</dbReference>
<evidence type="ECO:0000313" key="2">
    <source>
        <dbReference type="EMBL" id="ACS81756.1"/>
    </source>
</evidence>
<dbReference type="GO" id="GO:0016757">
    <property type="term" value="F:glycosyltransferase activity"/>
    <property type="evidence" value="ECO:0007669"/>
    <property type="project" value="InterPro"/>
</dbReference>
<dbReference type="OrthoDB" id="9790710at2"/>
<dbReference type="eggNOG" id="COG0438">
    <property type="taxonomic scope" value="Bacteria"/>
</dbReference>
<evidence type="ECO:0000259" key="1">
    <source>
        <dbReference type="Pfam" id="PF00534"/>
    </source>
</evidence>
<keyword evidence="2" id="KW-0808">Transferase</keyword>
<reference evidence="2 3" key="1">
    <citation type="submission" date="2009-06" db="EMBL/GenBank/DDBJ databases">
        <title>Complete sequence of Desulfovibrio salexigens DSM 2638.</title>
        <authorList>
            <consortium name="US DOE Joint Genome Institute"/>
            <person name="Lucas S."/>
            <person name="Copeland A."/>
            <person name="Lapidus A."/>
            <person name="Glavina del Rio T."/>
            <person name="Tice H."/>
            <person name="Bruce D."/>
            <person name="Goodwin L."/>
            <person name="Pitluck S."/>
            <person name="Munk A.C."/>
            <person name="Brettin T."/>
            <person name="Detter J.C."/>
            <person name="Han C."/>
            <person name="Tapia R."/>
            <person name="Larimer F."/>
            <person name="Land M."/>
            <person name="Hauser L."/>
            <person name="Kyrpides N."/>
            <person name="Anderson I."/>
            <person name="Wall J.D."/>
            <person name="Arkin A.P."/>
            <person name="Dehal P."/>
            <person name="Chivian D."/>
            <person name="Giles B."/>
            <person name="Hazen T.C."/>
        </authorList>
    </citation>
    <scope>NUCLEOTIDE SEQUENCE [LARGE SCALE GENOMIC DNA]</scope>
    <source>
        <strain evidence="3">ATCC 14822 / DSM 2638 / NCIMB 8403 / VKM B-1763</strain>
    </source>
</reference>
<dbReference type="Gene3D" id="3.40.50.2000">
    <property type="entry name" value="Glycogen Phosphorylase B"/>
    <property type="match status" value="1"/>
</dbReference>
<dbReference type="Proteomes" id="UP000002601">
    <property type="component" value="Chromosome"/>
</dbReference>
<dbReference type="EMBL" id="CP001649">
    <property type="protein sequence ID" value="ACS81756.1"/>
    <property type="molecule type" value="Genomic_DNA"/>
</dbReference>
<accession>C6BU47</accession>
<dbReference type="Pfam" id="PF00534">
    <property type="entry name" value="Glycos_transf_1"/>
    <property type="match status" value="1"/>
</dbReference>
<dbReference type="SUPFAM" id="SSF53756">
    <property type="entry name" value="UDP-Glycosyltransferase/glycogen phosphorylase"/>
    <property type="match status" value="1"/>
</dbReference>
<dbReference type="RefSeq" id="WP_015853572.1">
    <property type="nucleotide sequence ID" value="NC_012881.1"/>
</dbReference>
<sequence length="552" mass="62190">MKTQRIWGSLDPFHESGPILGRKVANSGFLNGLLEVDPFDEYHFFLSGAGPREGLSKFFQTNYPVILDAGRIRIMDRRDLPAEISARDYFCFHQSDCINYPPHLARVRNKYARNIFPITGTTHSLSYSNYGSFFLNYLWKGTTGRDCIVTTSNTGIVVVEKYFKHLREGLGLSEETHPTPQIRKIPLGIDPGQLAPPNEHLKTQAKLNLGINADDEKINILVFGRIAHHSKMDILPLLRAMQRLFASGMNREKVRVLLGGWVDEEDDFPATLAQLGRNMGLELSIIGRPSEAKKLDLYRAADIFVSISDNPQETFGITVLEAGASGLPVIASDYDGYKDLVIDDETGLLIETIGPEATPELDLMAPLCFDNHYHLLMAQQTAVNTPQLAAGLERLINDPQLRSRMGAAGAKRVREQFNWTTVIEQHIKLWEELNTVPVNTEALRDILHPVQVRMGETFSHYLTETLTPETKLVTGTTGMAIYHGREFPLMYKGVDRFLQEQVIRKMAFFARKPISAADLADKIKTIAADMSERETQFHILWSLKHDILEKVC</sequence>
<organism evidence="2 3">
    <name type="scientific">Maridesulfovibrio salexigens (strain ATCC 14822 / DSM 2638 / NCIMB 8403 / VKM B-1763)</name>
    <name type="common">Desulfovibrio salexigens</name>
    <dbReference type="NCBI Taxonomy" id="526222"/>
    <lineage>
        <taxon>Bacteria</taxon>
        <taxon>Pseudomonadati</taxon>
        <taxon>Thermodesulfobacteriota</taxon>
        <taxon>Desulfovibrionia</taxon>
        <taxon>Desulfovibrionales</taxon>
        <taxon>Desulfovibrionaceae</taxon>
        <taxon>Maridesulfovibrio</taxon>
    </lineage>
</organism>
<feature type="domain" description="Glycosyl transferase family 1" evidence="1">
    <location>
        <begin position="212"/>
        <end position="352"/>
    </location>
</feature>
<proteinExistence type="predicted"/>
<keyword evidence="3" id="KW-1185">Reference proteome</keyword>
<dbReference type="HOGENOM" id="CLU_498501_0_0_7"/>
<gene>
    <name evidence="2" type="ordered locus">Desal_3711</name>
</gene>
<dbReference type="KEGG" id="dsa:Desal_3711"/>
<dbReference type="CAZy" id="GT4">
    <property type="family name" value="Glycosyltransferase Family 4"/>
</dbReference>
<dbReference type="CDD" id="cd03801">
    <property type="entry name" value="GT4_PimA-like"/>
    <property type="match status" value="1"/>
</dbReference>
<dbReference type="STRING" id="526222.Desal_3711"/>
<dbReference type="InterPro" id="IPR001296">
    <property type="entry name" value="Glyco_trans_1"/>
</dbReference>